<accession>A0ABD1QWP2</accession>
<dbReference type="EMBL" id="JBFOLK010000010">
    <property type="protein sequence ID" value="KAL2480299.1"/>
    <property type="molecule type" value="Genomic_DNA"/>
</dbReference>
<feature type="region of interest" description="Disordered" evidence="1">
    <location>
        <begin position="1"/>
        <end position="57"/>
    </location>
</feature>
<comment type="caution">
    <text evidence="2">The sequence shown here is derived from an EMBL/GenBank/DDBJ whole genome shotgun (WGS) entry which is preliminary data.</text>
</comment>
<gene>
    <name evidence="2" type="ORF">Adt_33265</name>
</gene>
<organism evidence="2 3">
    <name type="scientific">Abeliophyllum distichum</name>
    <dbReference type="NCBI Taxonomy" id="126358"/>
    <lineage>
        <taxon>Eukaryota</taxon>
        <taxon>Viridiplantae</taxon>
        <taxon>Streptophyta</taxon>
        <taxon>Embryophyta</taxon>
        <taxon>Tracheophyta</taxon>
        <taxon>Spermatophyta</taxon>
        <taxon>Magnoliopsida</taxon>
        <taxon>eudicotyledons</taxon>
        <taxon>Gunneridae</taxon>
        <taxon>Pentapetalae</taxon>
        <taxon>asterids</taxon>
        <taxon>lamiids</taxon>
        <taxon>Lamiales</taxon>
        <taxon>Oleaceae</taxon>
        <taxon>Forsythieae</taxon>
        <taxon>Abeliophyllum</taxon>
    </lineage>
</organism>
<keyword evidence="3" id="KW-1185">Reference proteome</keyword>
<proteinExistence type="predicted"/>
<sequence>MREKDIFEVGSKGAAKRGLPDKGVGIDSGGAEKSRVAPPQETSESDRASPLEALGSIPNSSNWRERINIEFCQDELDPKILERLPPPSAMVAASVHKYWTTVWAKVTDGMDLHEMIRMAEMNTVQNHVLNCKLFKIFTTMVDELHSLVEGSADIEALHWENKALSTQLTVFEDGKLGSSMILSNLL</sequence>
<name>A0ABD1QWP2_9LAMI</name>
<protein>
    <submittedName>
        <fullName evidence="2">Uncharacterized protein</fullName>
    </submittedName>
</protein>
<evidence type="ECO:0000313" key="3">
    <source>
        <dbReference type="Proteomes" id="UP001604336"/>
    </source>
</evidence>
<evidence type="ECO:0000313" key="2">
    <source>
        <dbReference type="EMBL" id="KAL2480299.1"/>
    </source>
</evidence>
<reference evidence="3" key="1">
    <citation type="submission" date="2024-07" db="EMBL/GenBank/DDBJ databases">
        <title>Two chromosome-level genome assemblies of Korean endemic species Abeliophyllum distichum and Forsythia ovata (Oleaceae).</title>
        <authorList>
            <person name="Jang H."/>
        </authorList>
    </citation>
    <scope>NUCLEOTIDE SEQUENCE [LARGE SCALE GENOMIC DNA]</scope>
</reference>
<evidence type="ECO:0000256" key="1">
    <source>
        <dbReference type="SAM" id="MobiDB-lite"/>
    </source>
</evidence>
<dbReference type="Proteomes" id="UP001604336">
    <property type="component" value="Unassembled WGS sequence"/>
</dbReference>
<dbReference type="AlphaFoldDB" id="A0ABD1QWP2"/>